<evidence type="ECO:0000256" key="3">
    <source>
        <dbReference type="ARBA" id="ARBA00022884"/>
    </source>
</evidence>
<evidence type="ECO:0000256" key="4">
    <source>
        <dbReference type="ARBA" id="ARBA00022917"/>
    </source>
</evidence>
<dbReference type="Proteomes" id="UP000631114">
    <property type="component" value="Unassembled WGS sequence"/>
</dbReference>
<keyword evidence="1" id="KW-0963">Cytoplasm</keyword>
<dbReference type="GO" id="GO:0005852">
    <property type="term" value="C:eukaryotic translation initiation factor 3 complex"/>
    <property type="evidence" value="ECO:0007669"/>
    <property type="project" value="InterPro"/>
</dbReference>
<dbReference type="PANTHER" id="PTHR14068:SF0">
    <property type="entry name" value="EUKARYOTIC TRANSLATION INITIATION FACTOR 3 SUBUNIT B"/>
    <property type="match status" value="1"/>
</dbReference>
<organism evidence="6 7">
    <name type="scientific">Coptis chinensis</name>
    <dbReference type="NCBI Taxonomy" id="261450"/>
    <lineage>
        <taxon>Eukaryota</taxon>
        <taxon>Viridiplantae</taxon>
        <taxon>Streptophyta</taxon>
        <taxon>Embryophyta</taxon>
        <taxon>Tracheophyta</taxon>
        <taxon>Spermatophyta</taxon>
        <taxon>Magnoliopsida</taxon>
        <taxon>Ranunculales</taxon>
        <taxon>Ranunculaceae</taxon>
        <taxon>Coptidoideae</taxon>
        <taxon>Coptis</taxon>
    </lineage>
</organism>
<evidence type="ECO:0000313" key="6">
    <source>
        <dbReference type="EMBL" id="KAF9610036.1"/>
    </source>
</evidence>
<keyword evidence="7" id="KW-1185">Reference proteome</keyword>
<sequence length="309" mass="35292">MRSAVDMLVHHWQQFPLFGMEEDVVLQNDEKSPADSCQESEEKSSAGEKTSTVIDKDDKDVVMREDLKALLQRFGTVKTYVYETETFTLIDKKSLKVQNVIDFSWSPTDPIIALFVPELASGNQPAKGATYCKDEEEGEWVQPRKELNKHRYENILVLGGNCCKFQNAKGRKNSFVSSDRSKASPYPCSSRSSLQYLLKPLLEDVKEWDRKKPSALCAWSIRITLFSIYVPPRRRASLHSCVTQHSNYVDQFHKSFAENLSIVPLQSRRNYSLGIAQETRRETRRSNLLDARRVEDTLSVPISSPTCAM</sequence>
<gene>
    <name evidence="6" type="ORF">IFM89_019764</name>
</gene>
<dbReference type="InterPro" id="IPR011400">
    <property type="entry name" value="EIF3B"/>
</dbReference>
<dbReference type="GO" id="GO:0003743">
    <property type="term" value="F:translation initiation factor activity"/>
    <property type="evidence" value="ECO:0007669"/>
    <property type="project" value="UniProtKB-KW"/>
</dbReference>
<reference evidence="6 7" key="1">
    <citation type="submission" date="2020-10" db="EMBL/GenBank/DDBJ databases">
        <title>The Coptis chinensis genome and diversification of protoberbering-type alkaloids.</title>
        <authorList>
            <person name="Wang B."/>
            <person name="Shu S."/>
            <person name="Song C."/>
            <person name="Liu Y."/>
        </authorList>
    </citation>
    <scope>NUCLEOTIDE SEQUENCE [LARGE SCALE GENOMIC DNA]</scope>
    <source>
        <strain evidence="6">HL-2020</strain>
        <tissue evidence="6">Leaf</tissue>
    </source>
</reference>
<evidence type="ECO:0000256" key="1">
    <source>
        <dbReference type="ARBA" id="ARBA00022490"/>
    </source>
</evidence>
<dbReference type="PANTHER" id="PTHR14068">
    <property type="entry name" value="EUKARYOTIC TRANSLATION INITIATION FACTOR 3 EIF3 -RELATED"/>
    <property type="match status" value="1"/>
</dbReference>
<protein>
    <submittedName>
        <fullName evidence="6">Uncharacterized protein</fullName>
    </submittedName>
</protein>
<evidence type="ECO:0000313" key="7">
    <source>
        <dbReference type="Proteomes" id="UP000631114"/>
    </source>
</evidence>
<name>A0A835I2D2_9MAGN</name>
<dbReference type="AlphaFoldDB" id="A0A835I2D2"/>
<dbReference type="EMBL" id="JADFTS010000004">
    <property type="protein sequence ID" value="KAF9610036.1"/>
    <property type="molecule type" value="Genomic_DNA"/>
</dbReference>
<evidence type="ECO:0000256" key="5">
    <source>
        <dbReference type="SAM" id="MobiDB-lite"/>
    </source>
</evidence>
<keyword evidence="3" id="KW-0694">RNA-binding</keyword>
<evidence type="ECO:0000256" key="2">
    <source>
        <dbReference type="ARBA" id="ARBA00022540"/>
    </source>
</evidence>
<comment type="caution">
    <text evidence="6">The sequence shown here is derived from an EMBL/GenBank/DDBJ whole genome shotgun (WGS) entry which is preliminary data.</text>
</comment>
<keyword evidence="2" id="KW-0396">Initiation factor</keyword>
<keyword evidence="4" id="KW-0648">Protein biosynthesis</keyword>
<accession>A0A835I2D2</accession>
<dbReference type="GO" id="GO:0003723">
    <property type="term" value="F:RNA binding"/>
    <property type="evidence" value="ECO:0007669"/>
    <property type="project" value="UniProtKB-KW"/>
</dbReference>
<dbReference type="GO" id="GO:0031369">
    <property type="term" value="F:translation initiation factor binding"/>
    <property type="evidence" value="ECO:0007669"/>
    <property type="project" value="InterPro"/>
</dbReference>
<proteinExistence type="predicted"/>
<feature type="region of interest" description="Disordered" evidence="5">
    <location>
        <begin position="29"/>
        <end position="52"/>
    </location>
</feature>